<evidence type="ECO:0000256" key="4">
    <source>
        <dbReference type="ARBA" id="ARBA00022519"/>
    </source>
</evidence>
<organism evidence="10 11">
    <name type="scientific">Hydrogenophaga aromaticivorans</name>
    <dbReference type="NCBI Taxonomy" id="2610898"/>
    <lineage>
        <taxon>Bacteria</taxon>
        <taxon>Pseudomonadati</taxon>
        <taxon>Pseudomonadota</taxon>
        <taxon>Betaproteobacteria</taxon>
        <taxon>Burkholderiales</taxon>
        <taxon>Comamonadaceae</taxon>
        <taxon>Hydrogenophaga</taxon>
    </lineage>
</organism>
<protein>
    <submittedName>
        <fullName evidence="10">YeeE/YedE family protein</fullName>
    </submittedName>
</protein>
<dbReference type="PANTHER" id="PTHR30574">
    <property type="entry name" value="INNER MEMBRANE PROTEIN YEDE"/>
    <property type="match status" value="1"/>
</dbReference>
<keyword evidence="11" id="KW-1185">Reference proteome</keyword>
<keyword evidence="4" id="KW-0997">Cell inner membrane</keyword>
<evidence type="ECO:0000256" key="3">
    <source>
        <dbReference type="ARBA" id="ARBA00022475"/>
    </source>
</evidence>
<sequence length="371" mass="39042">MMDIADIQTLHTQVLWAAFAVSVVFGFIAQRTQFCTMGAISDIINMGAWTRMRMWGMAVGVASIGFYFMGWLGWIDTSQTIYGSGRIIWLSAIVGGTLFGFGMVLASGCGSKTLVRIGAGSLKSLVVFFVMGFAAYATLRGVLAVLRVNTVDLVAFDIAAGGTLPMWMASALGLESGTAGLLAALILGGALVIWALMDEDFRSANNLLGGVGLGLAIAAMWWVSGHMAFVAEHPETLESMYLATNTGRMESLTFTAPMAYALDWLILFSDKSNVLTLGVVTVAGVVVGAFVQAWLGGSFRWEGFRSTQDTALHMGGAFCMGVGGVTALGCTVGQGLSGLSTLSLTSAIAVVGIVLGAMAGVRFQLWLLERE</sequence>
<comment type="similarity">
    <text evidence="8">Belongs to the TsuA/YedE (TC 9.B.102) family.</text>
</comment>
<evidence type="ECO:0000256" key="1">
    <source>
        <dbReference type="ARBA" id="ARBA00004429"/>
    </source>
</evidence>
<evidence type="ECO:0000256" key="7">
    <source>
        <dbReference type="ARBA" id="ARBA00023136"/>
    </source>
</evidence>
<dbReference type="InterPro" id="IPR007272">
    <property type="entry name" value="Sulf_transp_TsuA/YedE"/>
</dbReference>
<reference evidence="10 11" key="1">
    <citation type="submission" date="2019-09" db="EMBL/GenBank/DDBJ databases">
        <title>Hydrogenophaga aromatica sp. nov., isolated from a para-xylene-degrading enrichment culture.</title>
        <authorList>
            <person name="Tancsics A."/>
            <person name="Banerjee S."/>
        </authorList>
    </citation>
    <scope>NUCLEOTIDE SEQUENCE [LARGE SCALE GENOMIC DNA]</scope>
    <source>
        <strain evidence="10 11">D2P1</strain>
    </source>
</reference>
<feature type="transmembrane region" description="Helical" evidence="9">
    <location>
        <begin position="166"/>
        <end position="195"/>
    </location>
</feature>
<feature type="transmembrane region" description="Helical" evidence="9">
    <location>
        <begin position="55"/>
        <end position="75"/>
    </location>
</feature>
<feature type="transmembrane region" description="Helical" evidence="9">
    <location>
        <begin position="315"/>
        <end position="336"/>
    </location>
</feature>
<feature type="transmembrane region" description="Helical" evidence="9">
    <location>
        <begin position="207"/>
        <end position="231"/>
    </location>
</feature>
<keyword evidence="3" id="KW-1003">Cell membrane</keyword>
<feature type="transmembrane region" description="Helical" evidence="9">
    <location>
        <begin position="275"/>
        <end position="295"/>
    </location>
</feature>
<gene>
    <name evidence="10" type="ORF">F3K02_06035</name>
</gene>
<evidence type="ECO:0000313" key="10">
    <source>
        <dbReference type="EMBL" id="NWF44812.1"/>
    </source>
</evidence>
<dbReference type="Proteomes" id="UP000545507">
    <property type="component" value="Unassembled WGS sequence"/>
</dbReference>
<comment type="caution">
    <text evidence="10">The sequence shown here is derived from an EMBL/GenBank/DDBJ whole genome shotgun (WGS) entry which is preliminary data.</text>
</comment>
<evidence type="ECO:0000256" key="5">
    <source>
        <dbReference type="ARBA" id="ARBA00022692"/>
    </source>
</evidence>
<keyword evidence="7 9" id="KW-0472">Membrane</keyword>
<dbReference type="GO" id="GO:0005886">
    <property type="term" value="C:plasma membrane"/>
    <property type="evidence" value="ECO:0007669"/>
    <property type="project" value="UniProtKB-SubCell"/>
</dbReference>
<feature type="transmembrane region" description="Helical" evidence="9">
    <location>
        <begin position="14"/>
        <end position="34"/>
    </location>
</feature>
<accession>A0A7Y8GU18</accession>
<evidence type="ECO:0000256" key="8">
    <source>
        <dbReference type="ARBA" id="ARBA00035655"/>
    </source>
</evidence>
<feature type="transmembrane region" description="Helical" evidence="9">
    <location>
        <begin position="348"/>
        <end position="368"/>
    </location>
</feature>
<dbReference type="EMBL" id="VYGV01000006">
    <property type="protein sequence ID" value="NWF44812.1"/>
    <property type="molecule type" value="Genomic_DNA"/>
</dbReference>
<dbReference type="RefSeq" id="WP_177134326.1">
    <property type="nucleotide sequence ID" value="NZ_VYGV01000006.1"/>
</dbReference>
<dbReference type="PANTHER" id="PTHR30574:SF1">
    <property type="entry name" value="SULPHUR TRANSPORT DOMAIN-CONTAINING PROTEIN"/>
    <property type="match status" value="1"/>
</dbReference>
<feature type="transmembrane region" description="Helical" evidence="9">
    <location>
        <begin position="125"/>
        <end position="146"/>
    </location>
</feature>
<feature type="transmembrane region" description="Helical" evidence="9">
    <location>
        <begin position="87"/>
        <end position="105"/>
    </location>
</feature>
<dbReference type="Pfam" id="PF04143">
    <property type="entry name" value="Sulf_transp"/>
    <property type="match status" value="1"/>
</dbReference>
<name>A0A7Y8GU18_9BURK</name>
<evidence type="ECO:0000256" key="2">
    <source>
        <dbReference type="ARBA" id="ARBA00022448"/>
    </source>
</evidence>
<dbReference type="AlphaFoldDB" id="A0A7Y8GU18"/>
<evidence type="ECO:0000313" key="11">
    <source>
        <dbReference type="Proteomes" id="UP000545507"/>
    </source>
</evidence>
<comment type="subcellular location">
    <subcellularLocation>
        <location evidence="1">Cell inner membrane</location>
        <topology evidence="1">Multi-pass membrane protein</topology>
    </subcellularLocation>
</comment>
<keyword evidence="2" id="KW-0813">Transport</keyword>
<proteinExistence type="inferred from homology"/>
<feature type="transmembrane region" description="Helical" evidence="9">
    <location>
        <begin position="251"/>
        <end position="268"/>
    </location>
</feature>
<keyword evidence="6 9" id="KW-1133">Transmembrane helix</keyword>
<evidence type="ECO:0000256" key="9">
    <source>
        <dbReference type="SAM" id="Phobius"/>
    </source>
</evidence>
<keyword evidence="5 9" id="KW-0812">Transmembrane</keyword>
<evidence type="ECO:0000256" key="6">
    <source>
        <dbReference type="ARBA" id="ARBA00022989"/>
    </source>
</evidence>